<accession>A0A6N2MSG9</accession>
<name>A0A6N2MSG9_SALVM</name>
<organism evidence="1">
    <name type="scientific">Salix viminalis</name>
    <name type="common">Common osier</name>
    <name type="synonym">Basket willow</name>
    <dbReference type="NCBI Taxonomy" id="40686"/>
    <lineage>
        <taxon>Eukaryota</taxon>
        <taxon>Viridiplantae</taxon>
        <taxon>Streptophyta</taxon>
        <taxon>Embryophyta</taxon>
        <taxon>Tracheophyta</taxon>
        <taxon>Spermatophyta</taxon>
        <taxon>Magnoliopsida</taxon>
        <taxon>eudicotyledons</taxon>
        <taxon>Gunneridae</taxon>
        <taxon>Pentapetalae</taxon>
        <taxon>rosids</taxon>
        <taxon>fabids</taxon>
        <taxon>Malpighiales</taxon>
        <taxon>Salicaceae</taxon>
        <taxon>Saliceae</taxon>
        <taxon>Salix</taxon>
    </lineage>
</organism>
<protein>
    <submittedName>
        <fullName evidence="1">Uncharacterized protein</fullName>
    </submittedName>
</protein>
<gene>
    <name evidence="1" type="ORF">SVIM_LOCUS393479</name>
</gene>
<evidence type="ECO:0000313" key="1">
    <source>
        <dbReference type="EMBL" id="VFU55404.1"/>
    </source>
</evidence>
<dbReference type="AlphaFoldDB" id="A0A6N2MSG9"/>
<reference evidence="1" key="1">
    <citation type="submission" date="2019-03" db="EMBL/GenBank/DDBJ databases">
        <authorList>
            <person name="Mank J."/>
            <person name="Almeida P."/>
        </authorList>
    </citation>
    <scope>NUCLEOTIDE SEQUENCE</scope>
    <source>
        <strain evidence="1">78183</strain>
    </source>
</reference>
<proteinExistence type="predicted"/>
<sequence length="163" mass="19054">MIFIQKYLKADQTLLVERQQLHFSTTPFNSSQIYYHRSIWTTSFMQGRSTGFHCMHHSPTMASFFAILASPSSSIWSRRSSPSSKDYKSILGSILDHHFLLYHQHFSFHQPFLALTFQNCTHLTCRRHSQSFWRTLQVLCSRHTSSGAKIYLWESICDCVPDL</sequence>
<dbReference type="EMBL" id="CAADRP010001885">
    <property type="protein sequence ID" value="VFU55404.1"/>
    <property type="molecule type" value="Genomic_DNA"/>
</dbReference>